<evidence type="ECO:0000313" key="2">
    <source>
        <dbReference type="Proteomes" id="UP000011835"/>
    </source>
</evidence>
<organism evidence="1 2">
    <name type="scientific">Bifidobacterium thermophilum RBL67</name>
    <dbReference type="NCBI Taxonomy" id="1254439"/>
    <lineage>
        <taxon>Bacteria</taxon>
        <taxon>Bacillati</taxon>
        <taxon>Actinomycetota</taxon>
        <taxon>Actinomycetes</taxon>
        <taxon>Bifidobacteriales</taxon>
        <taxon>Bifidobacteriaceae</taxon>
        <taxon>Bifidobacterium</taxon>
    </lineage>
</organism>
<reference evidence="1 2" key="1">
    <citation type="journal article" date="2013" name="Genome Announc.">
        <title>Complete Genome Sequence of the Probiotic Bifidobacterium thermophilum Strain RBL67.</title>
        <authorList>
            <person name="Jans C."/>
            <person name="Lacroix C."/>
            <person name="Follador R."/>
            <person name="Stevens M.J."/>
        </authorList>
    </citation>
    <scope>NUCLEOTIDE SEQUENCE [LARGE SCALE GENOMIC DNA]</scope>
    <source>
        <strain evidence="1 2">RBL67</strain>
    </source>
</reference>
<keyword evidence="2" id="KW-1185">Reference proteome</keyword>
<protein>
    <submittedName>
        <fullName evidence="1">Uncharacterized protein</fullName>
    </submittedName>
</protein>
<dbReference type="PATRIC" id="fig|1254439.12.peg.479"/>
<accession>M4RBA0</accession>
<sequence>MRAGSYGVEFTRSAIPNVTGMFPTRNQRMNGRKRREI</sequence>
<dbReference type="KEGG" id="btp:D805_0479"/>
<name>M4RBA0_9BIFI</name>
<evidence type="ECO:0000313" key="1">
    <source>
        <dbReference type="EMBL" id="AGH40746.1"/>
    </source>
</evidence>
<dbReference type="Proteomes" id="UP000011835">
    <property type="component" value="Chromosome"/>
</dbReference>
<gene>
    <name evidence="1" type="ORF">D805_0479</name>
</gene>
<dbReference type="EMBL" id="CP004346">
    <property type="protein sequence ID" value="AGH40746.1"/>
    <property type="molecule type" value="Genomic_DNA"/>
</dbReference>
<dbReference type="HOGENOM" id="CLU_3340756_0_0_11"/>
<proteinExistence type="predicted"/>
<dbReference type="AlphaFoldDB" id="M4RBA0"/>